<evidence type="ECO:0000256" key="1">
    <source>
        <dbReference type="SAM" id="MobiDB-lite"/>
    </source>
</evidence>
<proteinExistence type="predicted"/>
<feature type="compositionally biased region" description="Gly residues" evidence="1">
    <location>
        <begin position="116"/>
        <end position="127"/>
    </location>
</feature>
<evidence type="ECO:0000313" key="2">
    <source>
        <dbReference type="EMBL" id="CAK8684579.1"/>
    </source>
</evidence>
<feature type="region of interest" description="Disordered" evidence="1">
    <location>
        <begin position="1"/>
        <end position="83"/>
    </location>
</feature>
<accession>A0ABP0FYA3</accession>
<reference evidence="2 3" key="1">
    <citation type="submission" date="2024-02" db="EMBL/GenBank/DDBJ databases">
        <authorList>
            <person name="Daric V."/>
            <person name="Darras S."/>
        </authorList>
    </citation>
    <scope>NUCLEOTIDE SEQUENCE [LARGE SCALE GENOMIC DNA]</scope>
</reference>
<feature type="compositionally biased region" description="Acidic residues" evidence="1">
    <location>
        <begin position="173"/>
        <end position="183"/>
    </location>
</feature>
<name>A0ABP0FYA3_CLALP</name>
<feature type="compositionally biased region" description="Basic and acidic residues" evidence="1">
    <location>
        <begin position="24"/>
        <end position="55"/>
    </location>
</feature>
<evidence type="ECO:0000313" key="3">
    <source>
        <dbReference type="Proteomes" id="UP001642483"/>
    </source>
</evidence>
<gene>
    <name evidence="2" type="ORF">CVLEPA_LOCUS15552</name>
</gene>
<organism evidence="2 3">
    <name type="scientific">Clavelina lepadiformis</name>
    <name type="common">Light-bulb sea squirt</name>
    <name type="synonym">Ascidia lepadiformis</name>
    <dbReference type="NCBI Taxonomy" id="159417"/>
    <lineage>
        <taxon>Eukaryota</taxon>
        <taxon>Metazoa</taxon>
        <taxon>Chordata</taxon>
        <taxon>Tunicata</taxon>
        <taxon>Ascidiacea</taxon>
        <taxon>Aplousobranchia</taxon>
        <taxon>Clavelinidae</taxon>
        <taxon>Clavelina</taxon>
    </lineage>
</organism>
<protein>
    <submittedName>
        <fullName evidence="2">Uncharacterized protein</fullName>
    </submittedName>
</protein>
<comment type="caution">
    <text evidence="2">The sequence shown here is derived from an EMBL/GenBank/DDBJ whole genome shotgun (WGS) entry which is preliminary data.</text>
</comment>
<feature type="region of interest" description="Disordered" evidence="1">
    <location>
        <begin position="111"/>
        <end position="183"/>
    </location>
</feature>
<dbReference type="EMBL" id="CAWYQH010000097">
    <property type="protein sequence ID" value="CAK8684579.1"/>
    <property type="molecule type" value="Genomic_DNA"/>
</dbReference>
<sequence length="183" mass="19781">MGCSSSAQKDVVTKDTKGGLARVQDAKSKINSKSELRGDSDVIMENKEEFERSDPDGATSTEQGGSGNEAELEEEEDKVEMSLKPIVTQQKNHATQATLNFVYKNSLASSPAHTGGNFGGLATGGYGSPAPSRYVGDKRRPSGVPPPTREFRPGDFIFQKNLNSRNRSGSMAEADEDEENEEY</sequence>
<feature type="compositionally biased region" description="Polar residues" evidence="1">
    <location>
        <begin position="160"/>
        <end position="169"/>
    </location>
</feature>
<dbReference type="Proteomes" id="UP001642483">
    <property type="component" value="Unassembled WGS sequence"/>
</dbReference>
<keyword evidence="3" id="KW-1185">Reference proteome</keyword>